<dbReference type="InterPro" id="IPR052636">
    <property type="entry name" value="UDP-D-xylose:L-fucose_XylT"/>
</dbReference>
<keyword evidence="5" id="KW-1185">Reference proteome</keyword>
<feature type="compositionally biased region" description="Polar residues" evidence="1">
    <location>
        <begin position="200"/>
        <end position="211"/>
    </location>
</feature>
<dbReference type="Proteomes" id="UP001295423">
    <property type="component" value="Unassembled WGS sequence"/>
</dbReference>
<feature type="domain" description="Nucleotide-diphospho-sugar transferase" evidence="3">
    <location>
        <begin position="264"/>
        <end position="438"/>
    </location>
</feature>
<feature type="region of interest" description="Disordered" evidence="1">
    <location>
        <begin position="226"/>
        <end position="245"/>
    </location>
</feature>
<organism evidence="4 5">
    <name type="scientific">Cylindrotheca closterium</name>
    <dbReference type="NCBI Taxonomy" id="2856"/>
    <lineage>
        <taxon>Eukaryota</taxon>
        <taxon>Sar</taxon>
        <taxon>Stramenopiles</taxon>
        <taxon>Ochrophyta</taxon>
        <taxon>Bacillariophyta</taxon>
        <taxon>Bacillariophyceae</taxon>
        <taxon>Bacillariophycidae</taxon>
        <taxon>Bacillariales</taxon>
        <taxon>Bacillariaceae</taxon>
        <taxon>Cylindrotheca</taxon>
    </lineage>
</organism>
<proteinExistence type="predicted"/>
<keyword evidence="2" id="KW-0472">Membrane</keyword>
<dbReference type="GO" id="GO:0005794">
    <property type="term" value="C:Golgi apparatus"/>
    <property type="evidence" value="ECO:0007669"/>
    <property type="project" value="TreeGrafter"/>
</dbReference>
<protein>
    <recommendedName>
        <fullName evidence="3">Nucleotide-diphospho-sugar transferase domain-containing protein</fullName>
    </recommendedName>
</protein>
<dbReference type="GO" id="GO:0016757">
    <property type="term" value="F:glycosyltransferase activity"/>
    <property type="evidence" value="ECO:0007669"/>
    <property type="project" value="TreeGrafter"/>
</dbReference>
<feature type="transmembrane region" description="Helical" evidence="2">
    <location>
        <begin position="45"/>
        <end position="66"/>
    </location>
</feature>
<dbReference type="InterPro" id="IPR005069">
    <property type="entry name" value="Nucl-diP-sugar_transferase"/>
</dbReference>
<keyword evidence="2" id="KW-0812">Transmembrane</keyword>
<feature type="region of interest" description="Disordered" evidence="1">
    <location>
        <begin position="194"/>
        <end position="213"/>
    </location>
</feature>
<comment type="caution">
    <text evidence="4">The sequence shown here is derived from an EMBL/GenBank/DDBJ whole genome shotgun (WGS) entry which is preliminary data.</text>
</comment>
<dbReference type="AlphaFoldDB" id="A0AAD2JGW9"/>
<feature type="compositionally biased region" description="Low complexity" evidence="1">
    <location>
        <begin position="226"/>
        <end position="238"/>
    </location>
</feature>
<dbReference type="EMBL" id="CAKOGP040001736">
    <property type="protein sequence ID" value="CAJ1947779.1"/>
    <property type="molecule type" value="Genomic_DNA"/>
</dbReference>
<evidence type="ECO:0000313" key="4">
    <source>
        <dbReference type="EMBL" id="CAJ1947779.1"/>
    </source>
</evidence>
<accession>A0AAD2JGW9</accession>
<keyword evidence="2" id="KW-1133">Transmembrane helix</keyword>
<reference evidence="4" key="1">
    <citation type="submission" date="2023-08" db="EMBL/GenBank/DDBJ databases">
        <authorList>
            <person name="Audoor S."/>
            <person name="Bilcke G."/>
        </authorList>
    </citation>
    <scope>NUCLEOTIDE SEQUENCE</scope>
</reference>
<dbReference type="PANTHER" id="PTHR47032">
    <property type="entry name" value="UDP-D-XYLOSE:L-FUCOSE ALPHA-1,3-D-XYLOSYLTRANSFERASE-RELATED"/>
    <property type="match status" value="1"/>
</dbReference>
<gene>
    <name evidence="4" type="ORF">CYCCA115_LOCUS11304</name>
</gene>
<dbReference type="PANTHER" id="PTHR47032:SF1">
    <property type="entry name" value="UDP-D-XYLOSE:L-FUCOSE ALPHA-1,3-D-XYLOSYLTRANSFERASE-RELATED"/>
    <property type="match status" value="1"/>
</dbReference>
<evidence type="ECO:0000256" key="1">
    <source>
        <dbReference type="SAM" id="MobiDB-lite"/>
    </source>
</evidence>
<name>A0AAD2JGW9_9STRA</name>
<dbReference type="Pfam" id="PF03407">
    <property type="entry name" value="Nucleotid_trans"/>
    <property type="match status" value="1"/>
</dbReference>
<sequence length="446" mass="50717">MSDRFRSRKPGQNHYNVEGFHLLEELDTHKRRERRACKTNSCSRFSGSLLVSIVALFFGVRLFLMFRNRYPGDVNNSTTINTHETQTKSQKWELPASFSKGSTREQQKVISDVCSERKAVSPLRNESSTSGDVSWTICMTINSGFYDFFRNWYKHYKVLDLQLEIVLFAEDAVVYDRLSNATFLNREYTTVVNATNTTTDPSPMATSTPSKHMTAEAAVLPTQAPSNVTANVSSSSSTDESDENASSGSLDALWSDWNHGVFDIYSYAYRSLIANRPTRLLQVLCSGRNVLYIDTDTVLKKSPLPVINKNYLEGVDISIAIDKMGTEAYAHTYDLCTGFIAIKARSETIDFLSDWEKRCHDDARVQNDQQAFNLAYETLWKNWKESSSRRVTLDVLPSILFPNGEQFFTLYNESQREEAILVHANWIVSGANKKLNLMKHGLWDPE</sequence>
<evidence type="ECO:0000256" key="2">
    <source>
        <dbReference type="SAM" id="Phobius"/>
    </source>
</evidence>
<evidence type="ECO:0000313" key="5">
    <source>
        <dbReference type="Proteomes" id="UP001295423"/>
    </source>
</evidence>
<evidence type="ECO:0000259" key="3">
    <source>
        <dbReference type="Pfam" id="PF03407"/>
    </source>
</evidence>